<evidence type="ECO:0008006" key="6">
    <source>
        <dbReference type="Google" id="ProtNLM"/>
    </source>
</evidence>
<dbReference type="InterPro" id="IPR013549">
    <property type="entry name" value="DUF1731"/>
</dbReference>
<dbReference type="PANTHER" id="PTHR11092">
    <property type="entry name" value="SUGAR NUCLEOTIDE EPIMERASE RELATED"/>
    <property type="match status" value="1"/>
</dbReference>
<reference evidence="4 5" key="1">
    <citation type="submission" date="2020-08" db="EMBL/GenBank/DDBJ databases">
        <title>Genomic Encyclopedia of Type Strains, Phase IV (KMG-IV): sequencing the most valuable type-strain genomes for metagenomic binning, comparative biology and taxonomic classification.</title>
        <authorList>
            <person name="Goeker M."/>
        </authorList>
    </citation>
    <scope>NUCLEOTIDE SEQUENCE [LARGE SCALE GENOMIC DNA]</scope>
    <source>
        <strain evidence="4 5">DSM 17976</strain>
    </source>
</reference>
<accession>A0A7W5ZK27</accession>
<dbReference type="Proteomes" id="UP000541352">
    <property type="component" value="Unassembled WGS sequence"/>
</dbReference>
<dbReference type="Pfam" id="PF08338">
    <property type="entry name" value="DUF1731"/>
    <property type="match status" value="1"/>
</dbReference>
<dbReference type="PANTHER" id="PTHR11092:SF0">
    <property type="entry name" value="EPIMERASE FAMILY PROTEIN SDR39U1"/>
    <property type="match status" value="1"/>
</dbReference>
<evidence type="ECO:0000259" key="2">
    <source>
        <dbReference type="Pfam" id="PF01370"/>
    </source>
</evidence>
<evidence type="ECO:0000313" key="5">
    <source>
        <dbReference type="Proteomes" id="UP000541352"/>
    </source>
</evidence>
<dbReference type="RefSeq" id="WP_183973630.1">
    <property type="nucleotide sequence ID" value="NZ_JACIBY010000004.1"/>
</dbReference>
<evidence type="ECO:0000256" key="1">
    <source>
        <dbReference type="ARBA" id="ARBA00009353"/>
    </source>
</evidence>
<dbReference type="Pfam" id="PF01370">
    <property type="entry name" value="Epimerase"/>
    <property type="match status" value="1"/>
</dbReference>
<dbReference type="InterPro" id="IPR036291">
    <property type="entry name" value="NAD(P)-bd_dom_sf"/>
</dbReference>
<proteinExistence type="inferred from homology"/>
<dbReference type="NCBIfam" id="TIGR01777">
    <property type="entry name" value="yfcH"/>
    <property type="match status" value="1"/>
</dbReference>
<sequence length="304" mass="34017">MAETVLITGGTGMIGRRLTTLLLEKGYQVAYLSRKQQNNPNVKIYRWDIEKNFIEEEALRKADYIIHLAGAGIADQRWTASRKQEIIQSRTKSIELIARKLQERPYQVKACVSASGIGFYGADTGDVRVSEQTPSGTDFVAHVTRHWENAVELIDNIGIRTTKLRTGIVLSTQGGALPKIALPVQWGVGAPLASGKQWTSWIHIDDLCRMYIEALENPAWRGAYNAVAPTPVTNAVLTRQIAEVLDRPLWLPNIPSFVLKAVFGEMANLVIGGNYVLNHRIKAETNFTYQFEDLKQALSHLYEK</sequence>
<feature type="domain" description="NAD-dependent epimerase/dehydratase" evidence="2">
    <location>
        <begin position="5"/>
        <end position="219"/>
    </location>
</feature>
<dbReference type="InterPro" id="IPR001509">
    <property type="entry name" value="Epimerase_deHydtase"/>
</dbReference>
<dbReference type="SUPFAM" id="SSF51735">
    <property type="entry name" value="NAD(P)-binding Rossmann-fold domains"/>
    <property type="match status" value="1"/>
</dbReference>
<comment type="caution">
    <text evidence="4">The sequence shown here is derived from an EMBL/GenBank/DDBJ whole genome shotgun (WGS) entry which is preliminary data.</text>
</comment>
<name>A0A7W5ZK27_9BACT</name>
<evidence type="ECO:0000313" key="4">
    <source>
        <dbReference type="EMBL" id="MBB3838313.1"/>
    </source>
</evidence>
<dbReference type="InterPro" id="IPR010099">
    <property type="entry name" value="SDR39U1"/>
</dbReference>
<comment type="similarity">
    <text evidence="1">Belongs to the NAD(P)-dependent epimerase/dehydratase family. SDR39U1 subfamily.</text>
</comment>
<organism evidence="4 5">
    <name type="scientific">Runella defluvii</name>
    <dbReference type="NCBI Taxonomy" id="370973"/>
    <lineage>
        <taxon>Bacteria</taxon>
        <taxon>Pseudomonadati</taxon>
        <taxon>Bacteroidota</taxon>
        <taxon>Cytophagia</taxon>
        <taxon>Cytophagales</taxon>
        <taxon>Spirosomataceae</taxon>
        <taxon>Runella</taxon>
    </lineage>
</organism>
<feature type="domain" description="DUF1731" evidence="3">
    <location>
        <begin position="254"/>
        <end position="301"/>
    </location>
</feature>
<dbReference type="AlphaFoldDB" id="A0A7W5ZK27"/>
<dbReference type="Gene3D" id="3.40.50.720">
    <property type="entry name" value="NAD(P)-binding Rossmann-like Domain"/>
    <property type="match status" value="1"/>
</dbReference>
<gene>
    <name evidence="4" type="ORF">FHS57_002318</name>
</gene>
<protein>
    <recommendedName>
        <fullName evidence="6">TIGR01777 family protein</fullName>
    </recommendedName>
</protein>
<dbReference type="EMBL" id="JACIBY010000004">
    <property type="protein sequence ID" value="MBB3838313.1"/>
    <property type="molecule type" value="Genomic_DNA"/>
</dbReference>
<keyword evidence="5" id="KW-1185">Reference proteome</keyword>
<evidence type="ECO:0000259" key="3">
    <source>
        <dbReference type="Pfam" id="PF08338"/>
    </source>
</evidence>